<evidence type="ECO:0000313" key="2">
    <source>
        <dbReference type="EMBL" id="PZQ98045.1"/>
    </source>
</evidence>
<keyword evidence="2" id="KW-0969">Cilium</keyword>
<reference evidence="2 3" key="1">
    <citation type="submission" date="2017-08" db="EMBL/GenBank/DDBJ databases">
        <title>Infants hospitalized years apart are colonized by the same room-sourced microbial strains.</title>
        <authorList>
            <person name="Brooks B."/>
            <person name="Olm M.R."/>
            <person name="Firek B.A."/>
            <person name="Baker R."/>
            <person name="Thomas B.C."/>
            <person name="Morowitz M.J."/>
            <person name="Banfield J.F."/>
        </authorList>
    </citation>
    <scope>NUCLEOTIDE SEQUENCE [LARGE SCALE GENOMIC DNA]</scope>
    <source>
        <strain evidence="2">S2_003_000_R2_11</strain>
    </source>
</reference>
<accession>A0A2W5SFH7</accession>
<feature type="region of interest" description="Disordered" evidence="1">
    <location>
        <begin position="60"/>
        <end position="86"/>
    </location>
</feature>
<sequence>MFAKLDVTRMAQALASYAGTRQGAIARNIAQADTPGYRAVDMPDFAETYRQDVGMLATRSGHMQTGGSAADPVPRRDPGGAAPNGNTVSLEAEMVKAADVKSQHDMALSIYRSVSDILRASLGRR</sequence>
<proteinExistence type="predicted"/>
<comment type="caution">
    <text evidence="2">The sequence shown here is derived from an EMBL/GenBank/DDBJ whole genome shotgun (WGS) entry which is preliminary data.</text>
</comment>
<keyword evidence="2" id="KW-0282">Flagellum</keyword>
<protein>
    <submittedName>
        <fullName evidence="2">Flagellar basal body rod protein FlgB</fullName>
    </submittedName>
</protein>
<name>A0A2W5SFH7_CERSP</name>
<dbReference type="NCBIfam" id="NF009270">
    <property type="entry name" value="PRK12627.1"/>
    <property type="match status" value="1"/>
</dbReference>
<evidence type="ECO:0000256" key="1">
    <source>
        <dbReference type="SAM" id="MobiDB-lite"/>
    </source>
</evidence>
<organism evidence="2 3">
    <name type="scientific">Cereibacter sphaeroides</name>
    <name type="common">Rhodobacter sphaeroides</name>
    <dbReference type="NCBI Taxonomy" id="1063"/>
    <lineage>
        <taxon>Bacteria</taxon>
        <taxon>Pseudomonadati</taxon>
        <taxon>Pseudomonadota</taxon>
        <taxon>Alphaproteobacteria</taxon>
        <taxon>Rhodobacterales</taxon>
        <taxon>Paracoccaceae</taxon>
        <taxon>Cereibacter</taxon>
    </lineage>
</organism>
<evidence type="ECO:0000313" key="3">
    <source>
        <dbReference type="Proteomes" id="UP000248975"/>
    </source>
</evidence>
<dbReference type="AlphaFoldDB" id="A0A2W5SFH7"/>
<dbReference type="EMBL" id="QFQS01000002">
    <property type="protein sequence ID" value="PZQ98045.1"/>
    <property type="molecule type" value="Genomic_DNA"/>
</dbReference>
<keyword evidence="2" id="KW-0966">Cell projection</keyword>
<gene>
    <name evidence="2" type="primary">flgB</name>
    <name evidence="2" type="ORF">DI533_10495</name>
</gene>
<dbReference type="Proteomes" id="UP000248975">
    <property type="component" value="Unassembled WGS sequence"/>
</dbReference>